<dbReference type="Gramene" id="scaffold_501176.1">
    <property type="protein sequence ID" value="scaffold_501176.1"/>
    <property type="gene ID" value="scaffold_501176.1"/>
</dbReference>
<dbReference type="InterPro" id="IPR000109">
    <property type="entry name" value="POT_fam"/>
</dbReference>
<keyword evidence="3" id="KW-1133">Transmembrane helix</keyword>
<dbReference type="AlphaFoldDB" id="D7LME2"/>
<dbReference type="Pfam" id="PF00854">
    <property type="entry name" value="PTR2"/>
    <property type="match status" value="1"/>
</dbReference>
<keyword evidence="6" id="KW-1185">Reference proteome</keyword>
<proteinExistence type="predicted"/>
<dbReference type="Proteomes" id="UP000008694">
    <property type="component" value="Unassembled WGS sequence"/>
</dbReference>
<dbReference type="Gene3D" id="1.20.1250.20">
    <property type="entry name" value="MFS general substrate transporter like domains"/>
    <property type="match status" value="1"/>
</dbReference>
<reference evidence="6" key="1">
    <citation type="journal article" date="2011" name="Nat. Genet.">
        <title>The Arabidopsis lyrata genome sequence and the basis of rapid genome size change.</title>
        <authorList>
            <person name="Hu T.T."/>
            <person name="Pattyn P."/>
            <person name="Bakker E.G."/>
            <person name="Cao J."/>
            <person name="Cheng J.-F."/>
            <person name="Clark R.M."/>
            <person name="Fahlgren N."/>
            <person name="Fawcett J.A."/>
            <person name="Grimwood J."/>
            <person name="Gundlach H."/>
            <person name="Haberer G."/>
            <person name="Hollister J.D."/>
            <person name="Ossowski S."/>
            <person name="Ottilar R.P."/>
            <person name="Salamov A.A."/>
            <person name="Schneeberger K."/>
            <person name="Spannagl M."/>
            <person name="Wang X."/>
            <person name="Yang L."/>
            <person name="Nasrallah M.E."/>
            <person name="Bergelson J."/>
            <person name="Carrington J.C."/>
            <person name="Gaut B.S."/>
            <person name="Schmutz J."/>
            <person name="Mayer K.F.X."/>
            <person name="Van de Peer Y."/>
            <person name="Grigoriev I.V."/>
            <person name="Nordborg M."/>
            <person name="Weigel D."/>
            <person name="Guo Y.-L."/>
        </authorList>
    </citation>
    <scope>NUCLEOTIDE SEQUENCE [LARGE SCALE GENOMIC DNA]</scope>
    <source>
        <strain evidence="6">cv. MN47</strain>
    </source>
</reference>
<evidence type="ECO:0000256" key="3">
    <source>
        <dbReference type="ARBA" id="ARBA00022989"/>
    </source>
</evidence>
<gene>
    <name evidence="5" type="ORF">ARALYDRAFT_905472</name>
</gene>
<dbReference type="EMBL" id="GL348717">
    <property type="protein sequence ID" value="EFH53560.1"/>
    <property type="molecule type" value="Genomic_DNA"/>
</dbReference>
<sequence length="54" mass="5686">MVLYVMAVGEGGHKPCVTTFAADLFGEANPEEIKASKTSFSSIIGIWPSSSLLP</sequence>
<name>D7LME2_ARALL</name>
<keyword evidence="4" id="KW-0472">Membrane</keyword>
<protein>
    <submittedName>
        <fullName evidence="5">Uncharacterized protein</fullName>
    </submittedName>
</protein>
<dbReference type="GO" id="GO:0022857">
    <property type="term" value="F:transmembrane transporter activity"/>
    <property type="evidence" value="ECO:0007669"/>
    <property type="project" value="InterPro"/>
</dbReference>
<evidence type="ECO:0000256" key="1">
    <source>
        <dbReference type="ARBA" id="ARBA00004141"/>
    </source>
</evidence>
<dbReference type="HOGENOM" id="CLU_3053066_0_0_1"/>
<keyword evidence="2" id="KW-0812">Transmembrane</keyword>
<evidence type="ECO:0000313" key="6">
    <source>
        <dbReference type="Proteomes" id="UP000008694"/>
    </source>
</evidence>
<comment type="subcellular location">
    <subcellularLocation>
        <location evidence="1">Membrane</location>
        <topology evidence="1">Multi-pass membrane protein</topology>
    </subcellularLocation>
</comment>
<accession>D7LME2</accession>
<dbReference type="GO" id="GO:0016020">
    <property type="term" value="C:membrane"/>
    <property type="evidence" value="ECO:0007669"/>
    <property type="project" value="UniProtKB-SubCell"/>
</dbReference>
<organism evidence="6">
    <name type="scientific">Arabidopsis lyrata subsp. lyrata</name>
    <name type="common">Lyre-leaved rock-cress</name>
    <dbReference type="NCBI Taxonomy" id="81972"/>
    <lineage>
        <taxon>Eukaryota</taxon>
        <taxon>Viridiplantae</taxon>
        <taxon>Streptophyta</taxon>
        <taxon>Embryophyta</taxon>
        <taxon>Tracheophyta</taxon>
        <taxon>Spermatophyta</taxon>
        <taxon>Magnoliopsida</taxon>
        <taxon>eudicotyledons</taxon>
        <taxon>Gunneridae</taxon>
        <taxon>Pentapetalae</taxon>
        <taxon>rosids</taxon>
        <taxon>malvids</taxon>
        <taxon>Brassicales</taxon>
        <taxon>Brassicaceae</taxon>
        <taxon>Camelineae</taxon>
        <taxon>Arabidopsis</taxon>
    </lineage>
</organism>
<evidence type="ECO:0000256" key="2">
    <source>
        <dbReference type="ARBA" id="ARBA00022692"/>
    </source>
</evidence>
<evidence type="ECO:0000313" key="5">
    <source>
        <dbReference type="EMBL" id="EFH53560.1"/>
    </source>
</evidence>
<dbReference type="InterPro" id="IPR036259">
    <property type="entry name" value="MFS_trans_sf"/>
</dbReference>
<evidence type="ECO:0000256" key="4">
    <source>
        <dbReference type="ARBA" id="ARBA00023136"/>
    </source>
</evidence>